<dbReference type="Proteomes" id="UP000176429">
    <property type="component" value="Unassembled WGS sequence"/>
</dbReference>
<proteinExistence type="predicted"/>
<evidence type="ECO:0000313" key="3">
    <source>
        <dbReference type="Proteomes" id="UP000176429"/>
    </source>
</evidence>
<accession>A0A1G2P1B2</accession>
<evidence type="ECO:0000313" key="2">
    <source>
        <dbReference type="EMBL" id="OHA42135.1"/>
    </source>
</evidence>
<protein>
    <submittedName>
        <fullName evidence="2">Uncharacterized protein</fullName>
    </submittedName>
</protein>
<evidence type="ECO:0000256" key="1">
    <source>
        <dbReference type="SAM" id="Coils"/>
    </source>
</evidence>
<dbReference type="EMBL" id="MHSH01000011">
    <property type="protein sequence ID" value="OHA42135.1"/>
    <property type="molecule type" value="Genomic_DNA"/>
</dbReference>
<keyword evidence="1" id="KW-0175">Coiled coil</keyword>
<comment type="caution">
    <text evidence="2">The sequence shown here is derived from an EMBL/GenBank/DDBJ whole genome shotgun (WGS) entry which is preliminary data.</text>
</comment>
<dbReference type="AlphaFoldDB" id="A0A1G2P1B2"/>
<name>A0A1G2P1B2_9BACT</name>
<feature type="coiled-coil region" evidence="1">
    <location>
        <begin position="39"/>
        <end position="66"/>
    </location>
</feature>
<sequence length="113" mass="12927">MKKRGKAQVVFLVCVVLILAASGYFIFFANSQSNISSASNTFESSLDEYEAIIEKYEKQGFRTENDVLQFGAEVKFWSIRWQKLTASAPASEVRSLESRLDKLNRRVQELIRP</sequence>
<reference evidence="2 3" key="1">
    <citation type="journal article" date="2016" name="Nat. Commun.">
        <title>Thousands of microbial genomes shed light on interconnected biogeochemical processes in an aquifer system.</title>
        <authorList>
            <person name="Anantharaman K."/>
            <person name="Brown C.T."/>
            <person name="Hug L.A."/>
            <person name="Sharon I."/>
            <person name="Castelle C.J."/>
            <person name="Probst A.J."/>
            <person name="Thomas B.C."/>
            <person name="Singh A."/>
            <person name="Wilkins M.J."/>
            <person name="Karaoz U."/>
            <person name="Brodie E.L."/>
            <person name="Williams K.H."/>
            <person name="Hubbard S.S."/>
            <person name="Banfield J.F."/>
        </authorList>
    </citation>
    <scope>NUCLEOTIDE SEQUENCE [LARGE SCALE GENOMIC DNA]</scope>
</reference>
<gene>
    <name evidence="2" type="ORF">A3H68_03405</name>
</gene>
<organism evidence="2 3">
    <name type="scientific">Candidatus Taylorbacteria bacterium RIFCSPLOWO2_02_FULL_46_40</name>
    <dbReference type="NCBI Taxonomy" id="1802329"/>
    <lineage>
        <taxon>Bacteria</taxon>
        <taxon>Candidatus Tayloriibacteriota</taxon>
    </lineage>
</organism>